<dbReference type="EMBL" id="JAZIBG010000041">
    <property type="protein sequence ID" value="MEF7616323.1"/>
    <property type="molecule type" value="Genomic_DNA"/>
</dbReference>
<proteinExistence type="predicted"/>
<dbReference type="InterPro" id="IPR058548">
    <property type="entry name" value="MlaB-like_STAS"/>
</dbReference>
<dbReference type="InterPro" id="IPR036513">
    <property type="entry name" value="STAS_dom_sf"/>
</dbReference>
<evidence type="ECO:0000313" key="2">
    <source>
        <dbReference type="EMBL" id="MEF7616323.1"/>
    </source>
</evidence>
<dbReference type="CDD" id="cd07043">
    <property type="entry name" value="STAS_anti-anti-sigma_factors"/>
    <property type="match status" value="1"/>
</dbReference>
<name>A0AAW9QJL7_9BURK</name>
<reference evidence="2 3" key="1">
    <citation type="submission" date="2024-02" db="EMBL/GenBank/DDBJ databases">
        <title>Genome sequence of Aquincola sp. MAHUQ-54.</title>
        <authorList>
            <person name="Huq M.A."/>
        </authorList>
    </citation>
    <scope>NUCLEOTIDE SEQUENCE [LARGE SCALE GENOMIC DNA]</scope>
    <source>
        <strain evidence="2 3">MAHUQ-54</strain>
    </source>
</reference>
<dbReference type="Gene3D" id="3.30.750.24">
    <property type="entry name" value="STAS domain"/>
    <property type="match status" value="1"/>
</dbReference>
<protein>
    <submittedName>
        <fullName evidence="2">STAS domain-containing protein</fullName>
    </submittedName>
</protein>
<gene>
    <name evidence="2" type="ORF">V4F39_20580</name>
</gene>
<dbReference type="PANTHER" id="PTHR35849">
    <property type="entry name" value="BLR2341 PROTEIN"/>
    <property type="match status" value="1"/>
</dbReference>
<dbReference type="InterPro" id="IPR002645">
    <property type="entry name" value="STAS_dom"/>
</dbReference>
<evidence type="ECO:0000313" key="3">
    <source>
        <dbReference type="Proteomes" id="UP001336250"/>
    </source>
</evidence>
<accession>A0AAW9QJL7</accession>
<dbReference type="InterPro" id="IPR052746">
    <property type="entry name" value="MlaB_ABC_Transporter"/>
</dbReference>
<keyword evidence="3" id="KW-1185">Reference proteome</keyword>
<dbReference type="PANTHER" id="PTHR35849:SF2">
    <property type="entry name" value="BLR2341 PROTEIN"/>
    <property type="match status" value="1"/>
</dbReference>
<comment type="caution">
    <text evidence="2">The sequence shown here is derived from an EMBL/GenBank/DDBJ whole genome shotgun (WGS) entry which is preliminary data.</text>
</comment>
<dbReference type="RefSeq" id="WP_332291786.1">
    <property type="nucleotide sequence ID" value="NZ_JAZIBG010000041.1"/>
</dbReference>
<sequence length="105" mass="10879">MTTNPSSDEAGSACLRLDGELTIYRAAELKPVLLDAVRRSPAPCIDLSGVSEIDTAGVQLLLLARREAASLARTLQLGTPSDAVREAFGLFELALDAPAEAAAAA</sequence>
<dbReference type="SUPFAM" id="SSF52091">
    <property type="entry name" value="SpoIIaa-like"/>
    <property type="match status" value="1"/>
</dbReference>
<dbReference type="Pfam" id="PF13466">
    <property type="entry name" value="STAS_2"/>
    <property type="match status" value="1"/>
</dbReference>
<dbReference type="AlphaFoldDB" id="A0AAW9QJL7"/>
<evidence type="ECO:0000259" key="1">
    <source>
        <dbReference type="PROSITE" id="PS50801"/>
    </source>
</evidence>
<feature type="domain" description="STAS" evidence="1">
    <location>
        <begin position="15"/>
        <end position="105"/>
    </location>
</feature>
<dbReference type="PROSITE" id="PS50801">
    <property type="entry name" value="STAS"/>
    <property type="match status" value="1"/>
</dbReference>
<organism evidence="2 3">
    <name type="scientific">Aquincola agrisoli</name>
    <dbReference type="NCBI Taxonomy" id="3119538"/>
    <lineage>
        <taxon>Bacteria</taxon>
        <taxon>Pseudomonadati</taxon>
        <taxon>Pseudomonadota</taxon>
        <taxon>Betaproteobacteria</taxon>
        <taxon>Burkholderiales</taxon>
        <taxon>Sphaerotilaceae</taxon>
        <taxon>Aquincola</taxon>
    </lineage>
</organism>
<dbReference type="Proteomes" id="UP001336250">
    <property type="component" value="Unassembled WGS sequence"/>
</dbReference>